<proteinExistence type="predicted"/>
<evidence type="ECO:0000313" key="3">
    <source>
        <dbReference type="Proteomes" id="UP000517694"/>
    </source>
</evidence>
<keyword evidence="3" id="KW-1185">Reference proteome</keyword>
<protein>
    <submittedName>
        <fullName evidence="2">Uncharacterized protein</fullName>
    </submittedName>
</protein>
<dbReference type="Proteomes" id="UP000517694">
    <property type="component" value="Unassembled WGS sequence"/>
</dbReference>
<feature type="compositionally biased region" description="Acidic residues" evidence="1">
    <location>
        <begin position="44"/>
        <end position="53"/>
    </location>
</feature>
<reference evidence="2 3" key="1">
    <citation type="submission" date="2020-08" db="EMBL/GenBank/DDBJ databases">
        <title>Whole-Genome Sequence of French Clinical Streptomyces mexicanus Strain Q0842.</title>
        <authorList>
            <person name="Boxberger M."/>
            <person name="La Scola B."/>
        </authorList>
    </citation>
    <scope>NUCLEOTIDE SEQUENCE [LARGE SCALE GENOMIC DNA]</scope>
    <source>
        <strain evidence="2 3">Marseille-Q0842</strain>
    </source>
</reference>
<dbReference type="EMBL" id="JACMHY010000006">
    <property type="protein sequence ID" value="MBC2866450.1"/>
    <property type="molecule type" value="Genomic_DNA"/>
</dbReference>
<feature type="region of interest" description="Disordered" evidence="1">
    <location>
        <begin position="1"/>
        <end position="53"/>
    </location>
</feature>
<name>A0A7X1I1C1_9ACTN</name>
<comment type="caution">
    <text evidence="2">The sequence shown here is derived from an EMBL/GenBank/DDBJ whole genome shotgun (WGS) entry which is preliminary data.</text>
</comment>
<gene>
    <name evidence="2" type="ORF">H1R13_16135</name>
</gene>
<accession>A0A7X1I1C1</accession>
<dbReference type="RefSeq" id="WP_185947508.1">
    <property type="nucleotide sequence ID" value="NZ_JACMHY010000006.1"/>
</dbReference>
<dbReference type="AlphaFoldDB" id="A0A7X1I1C1"/>
<evidence type="ECO:0000313" key="2">
    <source>
        <dbReference type="EMBL" id="MBC2866450.1"/>
    </source>
</evidence>
<sequence>MKLGKALATGVAQEQQPRLTPEEVEHPDRERVEGTLAPRAAASEEPEEVPAAR</sequence>
<evidence type="ECO:0000256" key="1">
    <source>
        <dbReference type="SAM" id="MobiDB-lite"/>
    </source>
</evidence>
<feature type="compositionally biased region" description="Basic and acidic residues" evidence="1">
    <location>
        <begin position="20"/>
        <end position="33"/>
    </location>
</feature>
<organism evidence="2 3">
    <name type="scientific">Streptomyces mexicanus</name>
    <dbReference type="NCBI Taxonomy" id="178566"/>
    <lineage>
        <taxon>Bacteria</taxon>
        <taxon>Bacillati</taxon>
        <taxon>Actinomycetota</taxon>
        <taxon>Actinomycetes</taxon>
        <taxon>Kitasatosporales</taxon>
        <taxon>Streptomycetaceae</taxon>
        <taxon>Streptomyces</taxon>
    </lineage>
</organism>